<dbReference type="CDD" id="cd00170">
    <property type="entry name" value="SEC14"/>
    <property type="match status" value="1"/>
</dbReference>
<dbReference type="InterPro" id="IPR036865">
    <property type="entry name" value="CRAL-TRIO_dom_sf"/>
</dbReference>
<dbReference type="AlphaFoldDB" id="A0A146LMQ9"/>
<dbReference type="SMART" id="SM00516">
    <property type="entry name" value="SEC14"/>
    <property type="match status" value="1"/>
</dbReference>
<dbReference type="InterPro" id="IPR036273">
    <property type="entry name" value="CRAL/TRIO_N_dom_sf"/>
</dbReference>
<dbReference type="PANTHER" id="PTHR23324">
    <property type="entry name" value="SEC14 RELATED PROTEIN"/>
    <property type="match status" value="1"/>
</dbReference>
<dbReference type="SMART" id="SM01100">
    <property type="entry name" value="CRAL_TRIO_N"/>
    <property type="match status" value="1"/>
</dbReference>
<gene>
    <name evidence="3" type="primary">SEC14L4_0</name>
    <name evidence="3" type="ORF">g.77822</name>
</gene>
<feature type="domain" description="GOLD" evidence="2">
    <location>
        <begin position="288"/>
        <end position="388"/>
    </location>
</feature>
<evidence type="ECO:0000313" key="3">
    <source>
        <dbReference type="EMBL" id="JAQ09294.1"/>
    </source>
</evidence>
<proteinExistence type="predicted"/>
<dbReference type="InterPro" id="IPR001251">
    <property type="entry name" value="CRAL-TRIO_dom"/>
</dbReference>
<dbReference type="InterPro" id="IPR011074">
    <property type="entry name" value="CRAL/TRIO_N_dom"/>
</dbReference>
<dbReference type="Pfam" id="PF00650">
    <property type="entry name" value="CRAL_TRIO"/>
    <property type="match status" value="1"/>
</dbReference>
<reference evidence="3" key="1">
    <citation type="journal article" date="2016" name="Gigascience">
        <title>De novo construction of an expanded transcriptome assembly for the western tarnished plant bug, Lygus hesperus.</title>
        <authorList>
            <person name="Tassone E.E."/>
            <person name="Geib S.M."/>
            <person name="Hall B."/>
            <person name="Fabrick J.A."/>
            <person name="Brent C.S."/>
            <person name="Hull J.J."/>
        </authorList>
    </citation>
    <scope>NUCLEOTIDE SEQUENCE</scope>
</reference>
<dbReference type="Gene3D" id="3.40.525.10">
    <property type="entry name" value="CRAL-TRIO lipid binding domain"/>
    <property type="match status" value="1"/>
</dbReference>
<dbReference type="SUPFAM" id="SSF101576">
    <property type="entry name" value="Supernatant protein factor (SPF), C-terminal domain"/>
    <property type="match status" value="1"/>
</dbReference>
<protein>
    <submittedName>
        <fullName evidence="3">SEC14-like protein 4</fullName>
    </submittedName>
</protein>
<feature type="domain" description="CRAL-TRIO" evidence="1">
    <location>
        <begin position="79"/>
        <end position="256"/>
    </location>
</feature>
<dbReference type="EMBL" id="GDHC01009335">
    <property type="protein sequence ID" value="JAQ09294.1"/>
    <property type="molecule type" value="Transcribed_RNA"/>
</dbReference>
<dbReference type="Gene3D" id="2.60.120.680">
    <property type="entry name" value="GOLD domain"/>
    <property type="match status" value="1"/>
</dbReference>
<dbReference type="InterPro" id="IPR051064">
    <property type="entry name" value="SEC14/CRAL-TRIO_domain"/>
</dbReference>
<name>A0A146LMQ9_LYGHE</name>
<dbReference type="SUPFAM" id="SSF46938">
    <property type="entry name" value="CRAL/TRIO N-terminal domain"/>
    <property type="match status" value="1"/>
</dbReference>
<organism evidence="3">
    <name type="scientific">Lygus hesperus</name>
    <name type="common">Western plant bug</name>
    <dbReference type="NCBI Taxonomy" id="30085"/>
    <lineage>
        <taxon>Eukaryota</taxon>
        <taxon>Metazoa</taxon>
        <taxon>Ecdysozoa</taxon>
        <taxon>Arthropoda</taxon>
        <taxon>Hexapoda</taxon>
        <taxon>Insecta</taxon>
        <taxon>Pterygota</taxon>
        <taxon>Neoptera</taxon>
        <taxon>Paraneoptera</taxon>
        <taxon>Hemiptera</taxon>
        <taxon>Heteroptera</taxon>
        <taxon>Panheteroptera</taxon>
        <taxon>Cimicomorpha</taxon>
        <taxon>Miridae</taxon>
        <taxon>Mirini</taxon>
        <taxon>Lygus</taxon>
    </lineage>
</organism>
<dbReference type="InterPro" id="IPR009038">
    <property type="entry name" value="GOLD_dom"/>
</dbReference>
<sequence>MPPNQKHAALELSDDQRFSLMKMRRAVADCLTQPYHDDRYLLRWLAARNYDPVAAEKMLRASLKWRESLDVDNVIDWPMPEVYKTYYPSGQVGFDKEGSPVYVIPFAGVDMFGLLQSATKTEFVKTALKLLETNLALARAQAEKHGPGAGKVTGILDMTGFNLKQFTWRPAAEVAIQLIQIYEANYPEILKACYIINVPKVFAFAFSLVKNLLNDYTLSKIHIYKSEPHKWKPVLLENIAPDQLPEIYGGTMVDPDGNPACPSKIKPGGKVPKSFYLKNQIVESDRKDEYKFTTVKKGDKLCLDFDVDTPGSFLRWGFLTDGHDIKFGIVKKDKTGKEITEIPVHRVMSDQNEEEGFLPCETTGTYRVIFDNTYSYLRSKKLHYLIEVTPPLAPSASTDLALSAES</sequence>
<dbReference type="InterPro" id="IPR036598">
    <property type="entry name" value="GOLD_dom_sf"/>
</dbReference>
<dbReference type="GO" id="GO:0005737">
    <property type="term" value="C:cytoplasm"/>
    <property type="evidence" value="ECO:0007669"/>
    <property type="project" value="TreeGrafter"/>
</dbReference>
<evidence type="ECO:0000259" key="1">
    <source>
        <dbReference type="PROSITE" id="PS50191"/>
    </source>
</evidence>
<evidence type="ECO:0000259" key="2">
    <source>
        <dbReference type="PROSITE" id="PS50866"/>
    </source>
</evidence>
<accession>A0A146LMQ9</accession>
<dbReference type="PROSITE" id="PS50191">
    <property type="entry name" value="CRAL_TRIO"/>
    <property type="match status" value="1"/>
</dbReference>
<dbReference type="PANTHER" id="PTHR23324:SF83">
    <property type="entry name" value="SEC14-LIKE PROTEIN 2"/>
    <property type="match status" value="1"/>
</dbReference>
<dbReference type="SUPFAM" id="SSF52087">
    <property type="entry name" value="CRAL/TRIO domain"/>
    <property type="match status" value="1"/>
</dbReference>
<dbReference type="PROSITE" id="PS50866">
    <property type="entry name" value="GOLD"/>
    <property type="match status" value="1"/>
</dbReference>